<keyword evidence="2" id="KW-1185">Reference proteome</keyword>
<dbReference type="Proteomes" id="UP000002668">
    <property type="component" value="Genome"/>
</dbReference>
<name>E5AA09_LEPMJ</name>
<dbReference type="AlphaFoldDB" id="E5AA09"/>
<reference evidence="2" key="1">
    <citation type="journal article" date="2011" name="Nat. Commun.">
        <title>Effector diversification within compartments of the Leptosphaeria maculans genome affected by Repeat-Induced Point mutations.</title>
        <authorList>
            <person name="Rouxel T."/>
            <person name="Grandaubert J."/>
            <person name="Hane J.K."/>
            <person name="Hoede C."/>
            <person name="van de Wouw A.P."/>
            <person name="Couloux A."/>
            <person name="Dominguez V."/>
            <person name="Anthouard V."/>
            <person name="Bally P."/>
            <person name="Bourras S."/>
            <person name="Cozijnsen A.J."/>
            <person name="Ciuffetti L.M."/>
            <person name="Degrave A."/>
            <person name="Dilmaghani A."/>
            <person name="Duret L."/>
            <person name="Fudal I."/>
            <person name="Goodwin S.B."/>
            <person name="Gout L."/>
            <person name="Glaser N."/>
            <person name="Linglin J."/>
            <person name="Kema G.H.J."/>
            <person name="Lapalu N."/>
            <person name="Lawrence C.B."/>
            <person name="May K."/>
            <person name="Meyer M."/>
            <person name="Ollivier B."/>
            <person name="Poulain J."/>
            <person name="Schoch C.L."/>
            <person name="Simon A."/>
            <person name="Spatafora J.W."/>
            <person name="Stachowiak A."/>
            <person name="Turgeon B.G."/>
            <person name="Tyler B.M."/>
            <person name="Vincent D."/>
            <person name="Weissenbach J."/>
            <person name="Amselem J."/>
            <person name="Quesneville H."/>
            <person name="Oliver R.P."/>
            <person name="Wincker P."/>
            <person name="Balesdent M.-H."/>
            <person name="Howlett B.J."/>
        </authorList>
    </citation>
    <scope>NUCLEOTIDE SEQUENCE [LARGE SCALE GENOMIC DNA]</scope>
    <source>
        <strain evidence="2">JN3 / isolate v23.1.3 / race Av1-4-5-6-7-8</strain>
    </source>
</reference>
<evidence type="ECO:0000313" key="1">
    <source>
        <dbReference type="EMBL" id="CBY00500.1"/>
    </source>
</evidence>
<accession>E5AA09</accession>
<dbReference type="VEuPathDB" id="FungiDB:LEMA_P016300.1"/>
<organism evidence="2">
    <name type="scientific">Leptosphaeria maculans (strain JN3 / isolate v23.1.3 / race Av1-4-5-6-7-8)</name>
    <name type="common">Blackleg fungus</name>
    <name type="synonym">Phoma lingam</name>
    <dbReference type="NCBI Taxonomy" id="985895"/>
    <lineage>
        <taxon>Eukaryota</taxon>
        <taxon>Fungi</taxon>
        <taxon>Dikarya</taxon>
        <taxon>Ascomycota</taxon>
        <taxon>Pezizomycotina</taxon>
        <taxon>Dothideomycetes</taxon>
        <taxon>Pleosporomycetidae</taxon>
        <taxon>Pleosporales</taxon>
        <taxon>Pleosporineae</taxon>
        <taxon>Leptosphaeriaceae</taxon>
        <taxon>Plenodomus</taxon>
        <taxon>Plenodomus lingam/Leptosphaeria maculans species complex</taxon>
    </lineage>
</organism>
<dbReference type="HOGENOM" id="CLU_1907084_0_0_1"/>
<evidence type="ECO:0000313" key="2">
    <source>
        <dbReference type="Proteomes" id="UP000002668"/>
    </source>
</evidence>
<gene>
    <name evidence="1" type="ORF">LEMA_P016300.1</name>
</gene>
<proteinExistence type="predicted"/>
<dbReference type="EMBL" id="FP929138">
    <property type="protein sequence ID" value="CBY00500.1"/>
    <property type="molecule type" value="Genomic_DNA"/>
</dbReference>
<dbReference type="InParanoid" id="E5AA09"/>
<protein>
    <submittedName>
        <fullName evidence="1">Predicted protein</fullName>
    </submittedName>
</protein>
<sequence length="133" mass="15289">MLEIACFARLDFDPTEPAYTTRMMLSQISLAIDEGTLQCLKARFHESPLLCKARDDRQSVFGMVIRVLLLPNFINLDTRICVDSQCNFKNLFQTCNSTRSTKVNIWLPLLLLPYKNTNIITSLARRSLKRTNC</sequence>